<dbReference type="Pfam" id="PF00249">
    <property type="entry name" value="Myb_DNA-binding"/>
    <property type="match status" value="1"/>
</dbReference>
<dbReference type="InterPro" id="IPR007526">
    <property type="entry name" value="SWIRM"/>
</dbReference>
<evidence type="ECO:0000256" key="4">
    <source>
        <dbReference type="ARBA" id="ARBA00023163"/>
    </source>
</evidence>
<dbReference type="STRING" id="158441.A0A226EHV9"/>
<dbReference type="GO" id="GO:0016514">
    <property type="term" value="C:SWI/SNF complex"/>
    <property type="evidence" value="ECO:0007669"/>
    <property type="project" value="UniProtKB-ARBA"/>
</dbReference>
<feature type="compositionally biased region" description="Pro residues" evidence="7">
    <location>
        <begin position="1036"/>
        <end position="1047"/>
    </location>
</feature>
<keyword evidence="3" id="KW-0805">Transcription regulation</keyword>
<sequence>MPFEMRSSGGPNTKFLETPEIIAQFDSVRTWLNKNYKKYVQADPPTNKGLSGLTGQLWQFQEDHFGQNQARRPMTRIPTKFFLDFKTGGGLCHILGAVYKFKTEQAWRRFDIQAAGKVDRHVEMFLQIETALLQAKIWTLPRIFFTPLCLEKEKGSINNYKEIARKHKASIVEDEESATHIVYPTTDPDEEYARPVFKRDKYVMFHFYYMPDNRDTWEKCDLTPIDKVPPDQLPHHLISAADHKWRVAANWLTDMEDHNEWMNEEDYETDENGEKLTHPLRMTYEDMEEVEGGGESSTDQKVKPGKKGRGGGQADKRKRSPSPPPKNSGKRTKKGAAGGAGSSAGAASTPSKQGASKAVKPELEDDYSRDFDDPPSENTLTEVAVPKVPVKKLESDFTPVKGGNLADLDEDTPPADKGDLDLVKMPDLTKGTDRESGYGKEDAAEDNVTEQTHCIVIPSYASWFDYNSIHTVEKRALPEFFNGRNKSKTPEIYLAYRNFMIDTYRLNPDEYLTGTACRRNLAGDVCAIMRVHAFLEQWGLINYQIDTDNRPTAMGPPPTSHFHVLADTPSGLQPINPPKTPQPSAAKQLLDLDKKKDDEKKGDGTSGGVGGTKLGTDFGLKIDQYSKKSAVLKNKNVAAITRDWTEQETLLLLEALEMYKDDWNKVCEHVGTRTQEECILHFLRLPIEDPYLDEGVVSSTTNSSRGAPTILGPLAFQPIPFSKAGNPIMSTVAFLASVVDPRIAAAAAKSAMEEFAKIKDQVPTSLLDSHMKSVAKHAKSTGKFDAAAGLSDSGIAGTALDKKKEDAEAKKKDKDKKDKDETSEKTIKKEVEEEQDDKKDKKGDDEKMDVDGKEGDVVKAEVDKVADAEKPKEDDNKEPEDKVSDDSEEDNLMKDANIQAAASAALATAAVKAKHLAAVEERKIKSLVALLVETQMKKLEIKLRHFEELETIMDREREALEYQRQQLIAERQQFHLEQLRAAEIRARHHAHQRLLNEQQQQQQAAAAAAGNNPEAAAVAAASSVATGGGAATNGLPLPPPAAPPAPPVVGGAGGQLPPAVPAPPVQ</sequence>
<dbReference type="Gene3D" id="1.10.10.10">
    <property type="entry name" value="Winged helix-like DNA-binding domain superfamily/Winged helix DNA-binding domain"/>
    <property type="match status" value="1"/>
</dbReference>
<dbReference type="CDD" id="cd00167">
    <property type="entry name" value="SANT"/>
    <property type="match status" value="1"/>
</dbReference>
<gene>
    <name evidence="12" type="ORF">Fcan01_08950</name>
</gene>
<dbReference type="PANTHER" id="PTHR15381:SF1">
    <property type="entry name" value="CHONDROITIN SULFATE PROTEOGLYCAN 5"/>
    <property type="match status" value="1"/>
</dbReference>
<feature type="compositionally biased region" description="Basic and acidic residues" evidence="7">
    <location>
        <begin position="359"/>
        <end position="372"/>
    </location>
</feature>
<dbReference type="PROSITE" id="PS51293">
    <property type="entry name" value="SANT"/>
    <property type="match status" value="1"/>
</dbReference>
<dbReference type="PROSITE" id="PS52032">
    <property type="entry name" value="MARR_BRCT_CHROMO"/>
    <property type="match status" value="1"/>
</dbReference>
<dbReference type="OMA" id="KGGTIMD"/>
<evidence type="ECO:0000256" key="3">
    <source>
        <dbReference type="ARBA" id="ARBA00023015"/>
    </source>
</evidence>
<feature type="region of interest" description="Disordered" evidence="7">
    <location>
        <begin position="551"/>
        <end position="585"/>
    </location>
</feature>
<evidence type="ECO:0000313" key="12">
    <source>
        <dbReference type="EMBL" id="OXA56647.1"/>
    </source>
</evidence>
<feature type="region of interest" description="Disordered" evidence="7">
    <location>
        <begin position="288"/>
        <end position="385"/>
    </location>
</feature>
<evidence type="ECO:0000259" key="8">
    <source>
        <dbReference type="PROSITE" id="PS50090"/>
    </source>
</evidence>
<evidence type="ECO:0000259" key="11">
    <source>
        <dbReference type="PROSITE" id="PS52032"/>
    </source>
</evidence>
<evidence type="ECO:0000313" key="13">
    <source>
        <dbReference type="Proteomes" id="UP000198287"/>
    </source>
</evidence>
<dbReference type="Pfam" id="PF16498">
    <property type="entry name" value="SWIRM-assoc_3"/>
    <property type="match status" value="1"/>
</dbReference>
<dbReference type="InterPro" id="IPR032450">
    <property type="entry name" value="SMARCC_N"/>
</dbReference>
<feature type="region of interest" description="Disordered" evidence="7">
    <location>
        <begin position="402"/>
        <end position="445"/>
    </location>
</feature>
<reference evidence="12 13" key="1">
    <citation type="submission" date="2015-12" db="EMBL/GenBank/DDBJ databases">
        <title>The genome of Folsomia candida.</title>
        <authorList>
            <person name="Faddeeva A."/>
            <person name="Derks M.F."/>
            <person name="Anvar Y."/>
            <person name="Smit S."/>
            <person name="Van Straalen N."/>
            <person name="Roelofs D."/>
        </authorList>
    </citation>
    <scope>NUCLEOTIDE SEQUENCE [LARGE SCALE GENOMIC DNA]</scope>
    <source>
        <strain evidence="12 13">VU population</strain>
        <tissue evidence="12">Whole body</tissue>
    </source>
</reference>
<feature type="domain" description="SWIRM" evidence="9">
    <location>
        <begin position="455"/>
        <end position="552"/>
    </location>
</feature>
<organism evidence="12 13">
    <name type="scientific">Folsomia candida</name>
    <name type="common">Springtail</name>
    <dbReference type="NCBI Taxonomy" id="158441"/>
    <lineage>
        <taxon>Eukaryota</taxon>
        <taxon>Metazoa</taxon>
        <taxon>Ecdysozoa</taxon>
        <taxon>Arthropoda</taxon>
        <taxon>Hexapoda</taxon>
        <taxon>Collembola</taxon>
        <taxon>Entomobryomorpha</taxon>
        <taxon>Isotomoidea</taxon>
        <taxon>Isotomidae</taxon>
        <taxon>Proisotominae</taxon>
        <taxon>Folsomia</taxon>
    </lineage>
</organism>
<dbReference type="SUPFAM" id="SSF52113">
    <property type="entry name" value="BRCT domain"/>
    <property type="match status" value="1"/>
</dbReference>
<dbReference type="Proteomes" id="UP000198287">
    <property type="component" value="Unassembled WGS sequence"/>
</dbReference>
<accession>A0A226EHV9</accession>
<comment type="similarity">
    <text evidence="6">Belongs to the SMARCC family.</text>
</comment>
<comment type="subcellular location">
    <subcellularLocation>
        <location evidence="1">Nucleus</location>
    </subcellularLocation>
</comment>
<feature type="region of interest" description="Disordered" evidence="7">
    <location>
        <begin position="798"/>
        <end position="889"/>
    </location>
</feature>
<evidence type="ECO:0000256" key="7">
    <source>
        <dbReference type="SAM" id="MobiDB-lite"/>
    </source>
</evidence>
<feature type="compositionally biased region" description="Basic and acidic residues" evidence="7">
    <location>
        <begin position="800"/>
        <end position="885"/>
    </location>
</feature>
<name>A0A226EHV9_FOLCA</name>
<proteinExistence type="inferred from homology"/>
<dbReference type="EMBL" id="LNIX01000004">
    <property type="protein sequence ID" value="OXA56647.1"/>
    <property type="molecule type" value="Genomic_DNA"/>
</dbReference>
<evidence type="ECO:0000256" key="5">
    <source>
        <dbReference type="ARBA" id="ARBA00023242"/>
    </source>
</evidence>
<dbReference type="InterPro" id="IPR009057">
    <property type="entry name" value="Homeodomain-like_sf"/>
</dbReference>
<dbReference type="Pfam" id="PF04433">
    <property type="entry name" value="SWIRM"/>
    <property type="match status" value="1"/>
</dbReference>
<evidence type="ECO:0000256" key="6">
    <source>
        <dbReference type="ARBA" id="ARBA00049655"/>
    </source>
</evidence>
<dbReference type="GO" id="GO:0048858">
    <property type="term" value="P:cell projection morphogenesis"/>
    <property type="evidence" value="ECO:0007669"/>
    <property type="project" value="TreeGrafter"/>
</dbReference>
<dbReference type="InterPro" id="IPR032451">
    <property type="entry name" value="SMARCC_C"/>
</dbReference>
<dbReference type="PANTHER" id="PTHR15381">
    <property type="entry name" value="CHONDROITIN SULFATE PROTEOGLYCAN 5 -RELATED"/>
    <property type="match status" value="1"/>
</dbReference>
<keyword evidence="2" id="KW-0156">Chromatin regulator</keyword>
<keyword evidence="13" id="KW-1185">Reference proteome</keyword>
<feature type="region of interest" description="Disordered" evidence="7">
    <location>
        <begin position="990"/>
        <end position="1066"/>
    </location>
</feature>
<dbReference type="InterPro" id="IPR017884">
    <property type="entry name" value="SANT_dom"/>
</dbReference>
<feature type="domain" description="Myb-like" evidence="8">
    <location>
        <begin position="644"/>
        <end position="686"/>
    </location>
</feature>
<dbReference type="GO" id="GO:0006355">
    <property type="term" value="P:regulation of DNA-templated transcription"/>
    <property type="evidence" value="ECO:0007669"/>
    <property type="project" value="UniProtKB-ARBA"/>
</dbReference>
<keyword evidence="4" id="KW-0804">Transcription</keyword>
<keyword evidence="5" id="KW-0539">Nucleus</keyword>
<dbReference type="FunFam" id="1.10.10.60:FF:000014">
    <property type="entry name" value="SWI/SNF complex subunit SMARCC2 isoform C"/>
    <property type="match status" value="1"/>
</dbReference>
<dbReference type="AlphaFoldDB" id="A0A226EHV9"/>
<dbReference type="Pfam" id="PF16495">
    <property type="entry name" value="SWIRM-assoc_1"/>
    <property type="match status" value="1"/>
</dbReference>
<feature type="domain" description="Chromo" evidence="11">
    <location>
        <begin position="1"/>
        <end position="284"/>
    </location>
</feature>
<dbReference type="InterPro" id="IPR036388">
    <property type="entry name" value="WH-like_DNA-bd_sf"/>
</dbReference>
<dbReference type="GO" id="GO:0045202">
    <property type="term" value="C:synapse"/>
    <property type="evidence" value="ECO:0007669"/>
    <property type="project" value="TreeGrafter"/>
</dbReference>
<dbReference type="InterPro" id="IPR049898">
    <property type="entry name" value="MARR_BRCT_CHROMO"/>
</dbReference>
<evidence type="ECO:0000256" key="2">
    <source>
        <dbReference type="ARBA" id="ARBA00022853"/>
    </source>
</evidence>
<feature type="compositionally biased region" description="Basic and acidic residues" evidence="7">
    <location>
        <begin position="414"/>
        <end position="424"/>
    </location>
</feature>
<dbReference type="FunFam" id="1.10.10.10:FF:000020">
    <property type="entry name" value="SWI/SNF complex subunit SMARCC2 isoform c"/>
    <property type="match status" value="1"/>
</dbReference>
<dbReference type="Gene3D" id="1.10.10.60">
    <property type="entry name" value="Homeodomain-like"/>
    <property type="match status" value="1"/>
</dbReference>
<feature type="domain" description="SANT" evidence="10">
    <location>
        <begin position="639"/>
        <end position="690"/>
    </location>
</feature>
<evidence type="ECO:0000259" key="10">
    <source>
        <dbReference type="PROSITE" id="PS51293"/>
    </source>
</evidence>
<evidence type="ECO:0000259" key="9">
    <source>
        <dbReference type="PROSITE" id="PS50934"/>
    </source>
</evidence>
<dbReference type="SMART" id="SM00717">
    <property type="entry name" value="SANT"/>
    <property type="match status" value="1"/>
</dbReference>
<dbReference type="SUPFAM" id="SSF46689">
    <property type="entry name" value="Homeodomain-like"/>
    <property type="match status" value="2"/>
</dbReference>
<dbReference type="PROSITE" id="PS50934">
    <property type="entry name" value="SWIRM"/>
    <property type="match status" value="1"/>
</dbReference>
<feature type="compositionally biased region" description="Basic and acidic residues" evidence="7">
    <location>
        <begin position="430"/>
        <end position="442"/>
    </location>
</feature>
<dbReference type="GO" id="GO:0006325">
    <property type="term" value="P:chromatin organization"/>
    <property type="evidence" value="ECO:0007669"/>
    <property type="project" value="UniProtKB-KW"/>
</dbReference>
<dbReference type="OrthoDB" id="118550at2759"/>
<feature type="compositionally biased region" description="Low complexity" evidence="7">
    <location>
        <begin position="993"/>
        <end position="1025"/>
    </location>
</feature>
<dbReference type="Gene3D" id="3.40.50.10190">
    <property type="entry name" value="BRCT domain"/>
    <property type="match status" value="1"/>
</dbReference>
<protein>
    <submittedName>
        <fullName evidence="12">SWI/SNF complex subunit SMARCC2</fullName>
    </submittedName>
</protein>
<comment type="caution">
    <text evidence="12">The sequence shown here is derived from an EMBL/GenBank/DDBJ whole genome shotgun (WGS) entry which is preliminary data.</text>
</comment>
<dbReference type="InterPro" id="IPR036420">
    <property type="entry name" value="BRCT_dom_sf"/>
</dbReference>
<dbReference type="InterPro" id="IPR001005">
    <property type="entry name" value="SANT/Myb"/>
</dbReference>
<evidence type="ECO:0000256" key="1">
    <source>
        <dbReference type="ARBA" id="ARBA00004123"/>
    </source>
</evidence>
<dbReference type="InterPro" id="IPR032448">
    <property type="entry name" value="SWIRM-assoc"/>
</dbReference>
<dbReference type="Pfam" id="PF16496">
    <property type="entry name" value="SWIRM-assoc_2"/>
    <property type="match status" value="1"/>
</dbReference>
<dbReference type="PROSITE" id="PS50090">
    <property type="entry name" value="MYB_LIKE"/>
    <property type="match status" value="1"/>
</dbReference>